<name>A0A2C9URY4_MANES</name>
<reference evidence="2" key="1">
    <citation type="submission" date="2016-02" db="EMBL/GenBank/DDBJ databases">
        <title>WGS assembly of Manihot esculenta.</title>
        <authorList>
            <person name="Bredeson J.V."/>
            <person name="Prochnik S.E."/>
            <person name="Lyons J.B."/>
            <person name="Schmutz J."/>
            <person name="Grimwood J."/>
            <person name="Vrebalov J."/>
            <person name="Bart R.S."/>
            <person name="Amuge T."/>
            <person name="Ferguson M.E."/>
            <person name="Green R."/>
            <person name="Putnam N."/>
            <person name="Stites J."/>
            <person name="Rounsley S."/>
            <person name="Rokhsar D.S."/>
        </authorList>
    </citation>
    <scope>NUCLEOTIDE SEQUENCE [LARGE SCALE GENOMIC DNA]</scope>
    <source>
        <tissue evidence="2">Leaf</tissue>
    </source>
</reference>
<dbReference type="PANTHER" id="PTHR33985">
    <property type="entry name" value="OS02G0491300 PROTEIN-RELATED"/>
    <property type="match status" value="1"/>
</dbReference>
<feature type="chain" id="PRO_5012677432" description="FAS1 domain-containing protein" evidence="1">
    <location>
        <begin position="21"/>
        <end position="264"/>
    </location>
</feature>
<accession>A0A2C9URY4</accession>
<dbReference type="InterPro" id="IPR036378">
    <property type="entry name" value="FAS1_dom_sf"/>
</dbReference>
<evidence type="ECO:0000313" key="2">
    <source>
        <dbReference type="EMBL" id="OAY33265.1"/>
    </source>
</evidence>
<dbReference type="STRING" id="3983.A0A2C9URY4"/>
<dbReference type="SUPFAM" id="SSF82153">
    <property type="entry name" value="FAS1 domain"/>
    <property type="match status" value="1"/>
</dbReference>
<evidence type="ECO:0008006" key="3">
    <source>
        <dbReference type="Google" id="ProtNLM"/>
    </source>
</evidence>
<keyword evidence="1" id="KW-0732">Signal</keyword>
<gene>
    <name evidence="2" type="ORF">MANES_13G081800</name>
</gene>
<protein>
    <recommendedName>
        <fullName evidence="3">FAS1 domain-containing protein</fullName>
    </recommendedName>
</protein>
<evidence type="ECO:0000256" key="1">
    <source>
        <dbReference type="SAM" id="SignalP"/>
    </source>
</evidence>
<dbReference type="InterPro" id="IPR052806">
    <property type="entry name" value="Fasciclin-like_AGP"/>
</dbReference>
<sequence>MDNLLLFFTLFILGSKTATASLTSQQLDSALFALRSRGYTLFPNAITTSDLRLLLLSLNFKFTLFSPPDPLIYSLDLSSTAPLYIRSLLRHMSPLRLSMSDLRSIRGSPYLDTLVPPNRISINKSIFTDKGTVSESLTLDGVRVSVPDIFIGTDIAVHGLEGILVAGVESNFQEEHIDRRCDPPLMSPVASWSRNSPASSPTAEVVLRGYETRSRGQRRRMGSVVIGKRIGEGFMVTSAMKGHTVILPCHLLRVLEGQANMNSA</sequence>
<dbReference type="OrthoDB" id="1937685at2759"/>
<proteinExistence type="predicted"/>
<feature type="signal peptide" evidence="1">
    <location>
        <begin position="1"/>
        <end position="20"/>
    </location>
</feature>
<dbReference type="AlphaFoldDB" id="A0A2C9URY4"/>
<dbReference type="EMBL" id="CM004399">
    <property type="protein sequence ID" value="OAY33265.1"/>
    <property type="molecule type" value="Genomic_DNA"/>
</dbReference>
<organism evidence="2">
    <name type="scientific">Manihot esculenta</name>
    <name type="common">Cassava</name>
    <name type="synonym">Jatropha manihot</name>
    <dbReference type="NCBI Taxonomy" id="3983"/>
    <lineage>
        <taxon>Eukaryota</taxon>
        <taxon>Viridiplantae</taxon>
        <taxon>Streptophyta</taxon>
        <taxon>Embryophyta</taxon>
        <taxon>Tracheophyta</taxon>
        <taxon>Spermatophyta</taxon>
        <taxon>Magnoliopsida</taxon>
        <taxon>eudicotyledons</taxon>
        <taxon>Gunneridae</taxon>
        <taxon>Pentapetalae</taxon>
        <taxon>rosids</taxon>
        <taxon>fabids</taxon>
        <taxon>Malpighiales</taxon>
        <taxon>Euphorbiaceae</taxon>
        <taxon>Crotonoideae</taxon>
        <taxon>Manihoteae</taxon>
        <taxon>Manihot</taxon>
    </lineage>
</organism>
<dbReference type="PANTHER" id="PTHR33985:SF15">
    <property type="entry name" value="FASCICLIN-LIKE ARABINOGALACTAN PROTEIN 19"/>
    <property type="match status" value="1"/>
</dbReference>